<dbReference type="AlphaFoldDB" id="A0A3S5AHQ5"/>
<dbReference type="GO" id="GO:0016765">
    <property type="term" value="F:transferase activity, transferring alkyl or aryl (other than methyl) groups"/>
    <property type="evidence" value="ECO:0007669"/>
    <property type="project" value="TreeGrafter"/>
</dbReference>
<dbReference type="Proteomes" id="UP000784294">
    <property type="component" value="Unassembled WGS sequence"/>
</dbReference>
<organism evidence="3 4">
    <name type="scientific">Protopolystoma xenopodis</name>
    <dbReference type="NCBI Taxonomy" id="117903"/>
    <lineage>
        <taxon>Eukaryota</taxon>
        <taxon>Metazoa</taxon>
        <taxon>Spiralia</taxon>
        <taxon>Lophotrochozoa</taxon>
        <taxon>Platyhelminthes</taxon>
        <taxon>Monogenea</taxon>
        <taxon>Polyopisthocotylea</taxon>
        <taxon>Polystomatidea</taxon>
        <taxon>Polystomatidae</taxon>
        <taxon>Protopolystoma</taxon>
    </lineage>
</organism>
<sequence length="95" mass="10237">MVYETDPAHLYSDIQDDLLVGLKSTAIRFGSDTKSWLAGFHLAMSASLIGVGVISEAGGIYYTGLAIILLKLARLVCLLFSIDPCGTYSSDYLTK</sequence>
<dbReference type="EMBL" id="CAAALY010103976">
    <property type="protein sequence ID" value="VEL29526.1"/>
    <property type="molecule type" value="Genomic_DNA"/>
</dbReference>
<proteinExistence type="inferred from homology"/>
<dbReference type="PANTHER" id="PTHR11048:SF28">
    <property type="entry name" value="4-HYDROXYBENZOATE POLYPRENYLTRANSFERASE, MITOCHONDRIAL"/>
    <property type="match status" value="1"/>
</dbReference>
<evidence type="ECO:0000313" key="4">
    <source>
        <dbReference type="Proteomes" id="UP000784294"/>
    </source>
</evidence>
<dbReference type="GO" id="GO:0005743">
    <property type="term" value="C:mitochondrial inner membrane"/>
    <property type="evidence" value="ECO:0007669"/>
    <property type="project" value="TreeGrafter"/>
</dbReference>
<comment type="caution">
    <text evidence="3">The sequence shown here is derived from an EMBL/GenBank/DDBJ whole genome shotgun (WGS) entry which is preliminary data.</text>
</comment>
<keyword evidence="2" id="KW-0808">Transferase</keyword>
<name>A0A3S5AHQ5_9PLAT</name>
<keyword evidence="4" id="KW-1185">Reference proteome</keyword>
<protein>
    <submittedName>
        <fullName evidence="3">Uncharacterized protein</fullName>
    </submittedName>
</protein>
<dbReference type="PANTHER" id="PTHR11048">
    <property type="entry name" value="PRENYLTRANSFERASES"/>
    <property type="match status" value="1"/>
</dbReference>
<gene>
    <name evidence="3" type="ORF">PXEA_LOCUS22966</name>
</gene>
<dbReference type="OrthoDB" id="18170at2759"/>
<evidence type="ECO:0000256" key="1">
    <source>
        <dbReference type="ARBA" id="ARBA00005985"/>
    </source>
</evidence>
<reference evidence="3" key="1">
    <citation type="submission" date="2018-11" db="EMBL/GenBank/DDBJ databases">
        <authorList>
            <consortium name="Pathogen Informatics"/>
        </authorList>
    </citation>
    <scope>NUCLEOTIDE SEQUENCE</scope>
</reference>
<accession>A0A3S5AHQ5</accession>
<dbReference type="Gene3D" id="1.20.120.1780">
    <property type="entry name" value="UbiA prenyltransferase"/>
    <property type="match status" value="1"/>
</dbReference>
<evidence type="ECO:0000256" key="2">
    <source>
        <dbReference type="ARBA" id="ARBA00022679"/>
    </source>
</evidence>
<comment type="similarity">
    <text evidence="1">Belongs to the UbiA prenyltransferase family.</text>
</comment>
<dbReference type="GO" id="GO:0006744">
    <property type="term" value="P:ubiquinone biosynthetic process"/>
    <property type="evidence" value="ECO:0007669"/>
    <property type="project" value="TreeGrafter"/>
</dbReference>
<dbReference type="InterPro" id="IPR039653">
    <property type="entry name" value="Prenyltransferase"/>
</dbReference>
<evidence type="ECO:0000313" key="3">
    <source>
        <dbReference type="EMBL" id="VEL29526.1"/>
    </source>
</evidence>